<dbReference type="EnsemblPlants" id="EMT03815">
    <property type="protein sequence ID" value="EMT03815"/>
    <property type="gene ID" value="F775_03824"/>
</dbReference>
<evidence type="ECO:0000256" key="1">
    <source>
        <dbReference type="ARBA" id="ARBA00007626"/>
    </source>
</evidence>
<keyword evidence="3" id="KW-0809">Transit peptide</keyword>
<dbReference type="NCBIfam" id="TIGR00756">
    <property type="entry name" value="PPR"/>
    <property type="match status" value="2"/>
</dbReference>
<evidence type="ECO:0000256" key="2">
    <source>
        <dbReference type="ARBA" id="ARBA00022737"/>
    </source>
</evidence>
<dbReference type="InterPro" id="IPR002885">
    <property type="entry name" value="PPR_rpt"/>
</dbReference>
<dbReference type="SUPFAM" id="SSF48452">
    <property type="entry name" value="TPR-like"/>
    <property type="match status" value="1"/>
</dbReference>
<dbReference type="AlphaFoldDB" id="M8AQ09"/>
<dbReference type="Gene3D" id="1.25.40.10">
    <property type="entry name" value="Tetratricopeptide repeat domain"/>
    <property type="match status" value="2"/>
</dbReference>
<evidence type="ECO:0000256" key="3">
    <source>
        <dbReference type="ARBA" id="ARBA00022946"/>
    </source>
</evidence>
<dbReference type="Pfam" id="PF01535">
    <property type="entry name" value="PPR"/>
    <property type="match status" value="1"/>
</dbReference>
<proteinExistence type="inferred from homology"/>
<sequence>MLRRAVAAEARRRISLAPARLAHELAQPQAESVVPERRGLEPSWVPLYKRSSKVSHGRPPGIVAAEMDEWLRQRLRLSQDQVLAYVRELRKFKKNEGALERLRDCSLSIVYFLYVRVAFIITMSTDAERAAAEKADADKKAAASAWPTGGYNSFIPLLLFSVLAMLALYVDLSAISVVCASLTEYQYAIICVNAMLVIYSWINLIEKLPIYSTLPTATMLLDWMEAHGAKLRLGHHALRLDLISKVCGIQAAEKYFWSLPDICNSVKTYSCLLNCYGKHGLAYKGLELYEKMKAKNIVPDKLVYNNLMILYQKAGQPEKILSTFEEMRGSGVSANKFTYFTLIESYITMNDLDAAEKVLEELQKVAPVHWSLYTRMANNYIKLKLFGKAEIALKKAEEVMDKADLRSWYALLSLHAHCGNSTEVKRIWKSLKSTFKKCLNRSYLVMLQGLSMIDDFESLQQIFQEWQSNHEHYDMRITNIMIKAYLDKNMIDEAEAIRQSTMAQGRCDERTVYIFAEFYLDKSDVNTALEILRDAKNMVTTHKWVPTKELVSRFLKHHEESKDVAGAESFVECLKKLECLDPDAYERS</sequence>
<dbReference type="ExpressionAtlas" id="M8AQ09">
    <property type="expression patterns" value="baseline"/>
</dbReference>
<comment type="similarity">
    <text evidence="1">Belongs to the PPR family. P subfamily.</text>
</comment>
<organism evidence="4">
    <name type="scientific">Aegilops tauschii</name>
    <name type="common">Tausch's goatgrass</name>
    <name type="synonym">Aegilops squarrosa</name>
    <dbReference type="NCBI Taxonomy" id="37682"/>
    <lineage>
        <taxon>Eukaryota</taxon>
        <taxon>Viridiplantae</taxon>
        <taxon>Streptophyta</taxon>
        <taxon>Embryophyta</taxon>
        <taxon>Tracheophyta</taxon>
        <taxon>Spermatophyta</taxon>
        <taxon>Magnoliopsida</taxon>
        <taxon>Liliopsida</taxon>
        <taxon>Poales</taxon>
        <taxon>Poaceae</taxon>
        <taxon>BOP clade</taxon>
        <taxon>Pooideae</taxon>
        <taxon>Triticodae</taxon>
        <taxon>Triticeae</taxon>
        <taxon>Triticinae</taxon>
        <taxon>Aegilops</taxon>
    </lineage>
</organism>
<reference evidence="4" key="1">
    <citation type="submission" date="2015-06" db="UniProtKB">
        <authorList>
            <consortium name="EnsemblPlants"/>
        </authorList>
    </citation>
    <scope>IDENTIFICATION</scope>
</reference>
<name>M8AQ09_AEGTA</name>
<protein>
    <submittedName>
        <fullName evidence="4">Pentatricopeptide repeat-containing protein</fullName>
    </submittedName>
</protein>
<dbReference type="GO" id="GO:0005739">
    <property type="term" value="C:mitochondrion"/>
    <property type="evidence" value="ECO:0007669"/>
    <property type="project" value="TreeGrafter"/>
</dbReference>
<dbReference type="PROSITE" id="PS51375">
    <property type="entry name" value="PPR"/>
    <property type="match status" value="2"/>
</dbReference>
<dbReference type="GO" id="GO:0003729">
    <property type="term" value="F:mRNA binding"/>
    <property type="evidence" value="ECO:0007669"/>
    <property type="project" value="UniProtKB-ARBA"/>
</dbReference>
<dbReference type="Pfam" id="PF13041">
    <property type="entry name" value="PPR_2"/>
    <property type="match status" value="1"/>
</dbReference>
<dbReference type="InterPro" id="IPR011990">
    <property type="entry name" value="TPR-like_helical_dom_sf"/>
</dbReference>
<keyword evidence="2" id="KW-0677">Repeat</keyword>
<dbReference type="PANTHER" id="PTHR45717:SF21">
    <property type="entry name" value="PENTACOTRIPEPTIDE-REPEAT REGION OF PRORP DOMAIN-CONTAINING PROTEIN"/>
    <property type="match status" value="1"/>
</dbReference>
<accession>M8AQ09</accession>
<dbReference type="PANTHER" id="PTHR45717">
    <property type="entry name" value="OS12G0527900 PROTEIN"/>
    <property type="match status" value="1"/>
</dbReference>
<evidence type="ECO:0000313" key="4">
    <source>
        <dbReference type="EnsemblPlants" id="EMT03815"/>
    </source>
</evidence>